<dbReference type="Gene3D" id="3.90.550.10">
    <property type="entry name" value="Spore Coat Polysaccharide Biosynthesis Protein SpsA, Chain A"/>
    <property type="match status" value="1"/>
</dbReference>
<keyword evidence="3 5" id="KW-0808">Transferase</keyword>
<organism evidence="5 6">
    <name type="scientific">Crepidotus variabilis</name>
    <dbReference type="NCBI Taxonomy" id="179855"/>
    <lineage>
        <taxon>Eukaryota</taxon>
        <taxon>Fungi</taxon>
        <taxon>Dikarya</taxon>
        <taxon>Basidiomycota</taxon>
        <taxon>Agaricomycotina</taxon>
        <taxon>Agaricomycetes</taxon>
        <taxon>Agaricomycetidae</taxon>
        <taxon>Agaricales</taxon>
        <taxon>Agaricineae</taxon>
        <taxon>Crepidotaceae</taxon>
        <taxon>Crepidotus</taxon>
    </lineage>
</organism>
<dbReference type="PANTHER" id="PTHR13778">
    <property type="entry name" value="GLYCOSYLTRANSFERASE 8 DOMAIN-CONTAINING PROTEIN"/>
    <property type="match status" value="1"/>
</dbReference>
<dbReference type="InterPro" id="IPR029063">
    <property type="entry name" value="SAM-dependent_MTases_sf"/>
</dbReference>
<accession>A0A9P6JN18</accession>
<dbReference type="InterPro" id="IPR029044">
    <property type="entry name" value="Nucleotide-diphossugar_trans"/>
</dbReference>
<name>A0A9P6JN18_9AGAR</name>
<dbReference type="SUPFAM" id="SSF53335">
    <property type="entry name" value="S-adenosyl-L-methionine-dependent methyltransferases"/>
    <property type="match status" value="1"/>
</dbReference>
<gene>
    <name evidence="5" type="ORF">CPB83DRAFT_858285</name>
</gene>
<dbReference type="OrthoDB" id="2014201at2759"/>
<evidence type="ECO:0000256" key="1">
    <source>
        <dbReference type="ARBA" id="ARBA00006351"/>
    </source>
</evidence>
<dbReference type="AlphaFoldDB" id="A0A9P6JN18"/>
<protein>
    <submittedName>
        <fullName evidence="5">Nucleotide-diphospho-sugar transferase</fullName>
    </submittedName>
</protein>
<evidence type="ECO:0000256" key="3">
    <source>
        <dbReference type="ARBA" id="ARBA00022679"/>
    </source>
</evidence>
<dbReference type="EMBL" id="MU157874">
    <property type="protein sequence ID" value="KAF9526235.1"/>
    <property type="molecule type" value="Genomic_DNA"/>
</dbReference>
<dbReference type="GO" id="GO:0046872">
    <property type="term" value="F:metal ion binding"/>
    <property type="evidence" value="ECO:0007669"/>
    <property type="project" value="UniProtKB-KW"/>
</dbReference>
<dbReference type="Pfam" id="PF01501">
    <property type="entry name" value="Glyco_transf_8"/>
    <property type="match status" value="1"/>
</dbReference>
<proteinExistence type="inferred from homology"/>
<dbReference type="Gene3D" id="3.40.50.150">
    <property type="entry name" value="Vaccinia Virus protein VP39"/>
    <property type="match status" value="1"/>
</dbReference>
<dbReference type="SUPFAM" id="SSF53448">
    <property type="entry name" value="Nucleotide-diphospho-sugar transferases"/>
    <property type="match status" value="1"/>
</dbReference>
<dbReference type="Proteomes" id="UP000807306">
    <property type="component" value="Unassembled WGS sequence"/>
</dbReference>
<evidence type="ECO:0000256" key="4">
    <source>
        <dbReference type="ARBA" id="ARBA00022723"/>
    </source>
</evidence>
<dbReference type="PANTHER" id="PTHR13778:SF47">
    <property type="entry name" value="LIPOPOLYSACCHARIDE 1,3-GALACTOSYLTRANSFERASE"/>
    <property type="match status" value="1"/>
</dbReference>
<dbReference type="Pfam" id="PF13578">
    <property type="entry name" value="Methyltransf_24"/>
    <property type="match status" value="1"/>
</dbReference>
<reference evidence="5" key="1">
    <citation type="submission" date="2020-11" db="EMBL/GenBank/DDBJ databases">
        <authorList>
            <consortium name="DOE Joint Genome Institute"/>
            <person name="Ahrendt S."/>
            <person name="Riley R."/>
            <person name="Andreopoulos W."/>
            <person name="Labutti K."/>
            <person name="Pangilinan J."/>
            <person name="Ruiz-Duenas F.J."/>
            <person name="Barrasa J.M."/>
            <person name="Sanchez-Garcia M."/>
            <person name="Camarero S."/>
            <person name="Miyauchi S."/>
            <person name="Serrano A."/>
            <person name="Linde D."/>
            <person name="Babiker R."/>
            <person name="Drula E."/>
            <person name="Ayuso-Fernandez I."/>
            <person name="Pacheco R."/>
            <person name="Padilla G."/>
            <person name="Ferreira P."/>
            <person name="Barriuso J."/>
            <person name="Kellner H."/>
            <person name="Castanera R."/>
            <person name="Alfaro M."/>
            <person name="Ramirez L."/>
            <person name="Pisabarro A.G."/>
            <person name="Kuo A."/>
            <person name="Tritt A."/>
            <person name="Lipzen A."/>
            <person name="He G."/>
            <person name="Yan M."/>
            <person name="Ng V."/>
            <person name="Cullen D."/>
            <person name="Martin F."/>
            <person name="Rosso M.-N."/>
            <person name="Henrissat B."/>
            <person name="Hibbett D."/>
            <person name="Martinez A.T."/>
            <person name="Grigoriev I.V."/>
        </authorList>
    </citation>
    <scope>NUCLEOTIDE SEQUENCE</scope>
    <source>
        <strain evidence="5">CBS 506.95</strain>
    </source>
</reference>
<dbReference type="CDD" id="cd04194">
    <property type="entry name" value="GT8_A4GalT_like"/>
    <property type="match status" value="1"/>
</dbReference>
<keyword evidence="6" id="KW-1185">Reference proteome</keyword>
<evidence type="ECO:0000313" key="6">
    <source>
        <dbReference type="Proteomes" id="UP000807306"/>
    </source>
</evidence>
<comment type="similarity">
    <text evidence="1">Belongs to the glycosyltransferase 8 family.</text>
</comment>
<sequence>MTVLTEEMSNKTPSFDWIYVDGSHEADDTMLDAELVWRLAKKNSIIIFDDYLWDKEPEDSMHHPKRGIDAFLLLHQGEYERLSDPSEYQFIIKKLTEMRIGFLAGPSKPSEDLDTAFGYSINIAFIVDSVYAVGAAVAIRSLVDTTQGRVAIYIVDCGLSDASKAKLQETAAAGPNITIKFVALPEDSMTTKMGVAWAKLDMIEVLPVERVLYLDADVLVRKDVGQLWRTDLKGGAVGAAVDVGYPMGHEGVAKQTYFNAGVLLMDLAKVRQSVQELRELGKRMEKSEYRDQDALNHYFAGKWTSISLEWNAQGLGTYENHPSEDRSSIAQDIKKMQDPAIVHFTGPVNPSLSTVLNPFVQPPTAKPWGYLGAPGHPFEGEWWDILEKTPWKGFKSSPERLLDIEEKVEAAVAAATRDFRAKLPRA</sequence>
<comment type="caution">
    <text evidence="5">The sequence shown here is derived from an EMBL/GenBank/DDBJ whole genome shotgun (WGS) entry which is preliminary data.</text>
</comment>
<dbReference type="InterPro" id="IPR002495">
    <property type="entry name" value="Glyco_trans_8"/>
</dbReference>
<keyword evidence="2" id="KW-0328">Glycosyltransferase</keyword>
<evidence type="ECO:0000313" key="5">
    <source>
        <dbReference type="EMBL" id="KAF9526235.1"/>
    </source>
</evidence>
<dbReference type="GO" id="GO:0016757">
    <property type="term" value="F:glycosyltransferase activity"/>
    <property type="evidence" value="ECO:0007669"/>
    <property type="project" value="UniProtKB-KW"/>
</dbReference>
<keyword evidence="4" id="KW-0479">Metal-binding</keyword>
<evidence type="ECO:0000256" key="2">
    <source>
        <dbReference type="ARBA" id="ARBA00022676"/>
    </source>
</evidence>
<dbReference type="InterPro" id="IPR050748">
    <property type="entry name" value="Glycosyltrans_8_dom-fam"/>
</dbReference>